<organism evidence="2 3">
    <name type="scientific">Adineta steineri</name>
    <dbReference type="NCBI Taxonomy" id="433720"/>
    <lineage>
        <taxon>Eukaryota</taxon>
        <taxon>Metazoa</taxon>
        <taxon>Spiralia</taxon>
        <taxon>Gnathifera</taxon>
        <taxon>Rotifera</taxon>
        <taxon>Eurotatoria</taxon>
        <taxon>Bdelloidea</taxon>
        <taxon>Adinetida</taxon>
        <taxon>Adinetidae</taxon>
        <taxon>Adineta</taxon>
    </lineage>
</organism>
<feature type="compositionally biased region" description="Basic residues" evidence="1">
    <location>
        <begin position="104"/>
        <end position="115"/>
    </location>
</feature>
<evidence type="ECO:0000256" key="1">
    <source>
        <dbReference type="SAM" id="MobiDB-lite"/>
    </source>
</evidence>
<feature type="compositionally biased region" description="Basic and acidic residues" evidence="1">
    <location>
        <begin position="1"/>
        <end position="23"/>
    </location>
</feature>
<feature type="compositionally biased region" description="Polar residues" evidence="1">
    <location>
        <begin position="52"/>
        <end position="73"/>
    </location>
</feature>
<sequence length="395" mass="47162">MNMDEHKSLPSKHLDQQDGLSEKKNKKCRGNRKAQHLRRRMRRQQQKMDQDTTIIQNETNNLNDEQESIQYYSLNKRKRPNSNRDDVHMSQSFSELSISQINTKKQRSISKNTKKNKVDNESLSINSIQRFKPHYLRVSDKIFKQMLSNVIKDDHKTIQAIDTNEKIRFLREMTELTNNLYYFDLQRQLWQEYHNMSSKENGVLGHRQLSKSDAKELNTCYMCGFPKHVIEKRQNTIVHQIQRTINELNQYLIQLNTWTTQCRPPIDPNILSNAINEFVKKGQQRLKQEFDHKKKMLELNSYDHHLINRVYELQPTEEQLHLIKMIWQVTSDELKIKEKQEILRKQIFLQQLPVNIDQIIDQSIDHVQPMLSNPLLEKDRRAALISKYSKNNCTI</sequence>
<accession>A0A815QVW4</accession>
<dbReference type="EMBL" id="CAJNON010001517">
    <property type="protein sequence ID" value="CAF1468557.1"/>
    <property type="molecule type" value="Genomic_DNA"/>
</dbReference>
<feature type="region of interest" description="Disordered" evidence="1">
    <location>
        <begin position="1"/>
        <end position="115"/>
    </location>
</feature>
<feature type="compositionally biased region" description="Basic residues" evidence="1">
    <location>
        <begin position="24"/>
        <end position="45"/>
    </location>
</feature>
<gene>
    <name evidence="2" type="ORF">VCS650_LOCUS40470</name>
</gene>
<reference evidence="2" key="1">
    <citation type="submission" date="2021-02" db="EMBL/GenBank/DDBJ databases">
        <authorList>
            <person name="Nowell W R."/>
        </authorList>
    </citation>
    <scope>NUCLEOTIDE SEQUENCE</scope>
</reference>
<protein>
    <submittedName>
        <fullName evidence="2">Uncharacterized protein</fullName>
    </submittedName>
</protein>
<dbReference type="Proteomes" id="UP000663891">
    <property type="component" value="Unassembled WGS sequence"/>
</dbReference>
<dbReference type="OrthoDB" id="10003510at2759"/>
<comment type="caution">
    <text evidence="2">The sequence shown here is derived from an EMBL/GenBank/DDBJ whole genome shotgun (WGS) entry which is preliminary data.</text>
</comment>
<name>A0A815QVW4_9BILA</name>
<dbReference type="AlphaFoldDB" id="A0A815QVW4"/>
<evidence type="ECO:0000313" key="2">
    <source>
        <dbReference type="EMBL" id="CAF1468557.1"/>
    </source>
</evidence>
<feature type="compositionally biased region" description="Polar residues" evidence="1">
    <location>
        <begin position="89"/>
        <end position="103"/>
    </location>
</feature>
<proteinExistence type="predicted"/>
<evidence type="ECO:0000313" key="3">
    <source>
        <dbReference type="Proteomes" id="UP000663891"/>
    </source>
</evidence>